<feature type="region of interest" description="Disordered" evidence="1">
    <location>
        <begin position="400"/>
        <end position="456"/>
    </location>
</feature>
<dbReference type="PANTHER" id="PTHR28557">
    <property type="entry name" value="PROTEIN SLX4IP"/>
    <property type="match status" value="1"/>
</dbReference>
<keyword evidence="3" id="KW-1185">Reference proteome</keyword>
<gene>
    <name evidence="2" type="ORF">scyTo_0008027</name>
</gene>
<dbReference type="AlphaFoldDB" id="A0A401P2F0"/>
<dbReference type="InterPro" id="IPR031479">
    <property type="entry name" value="SLX4IP"/>
</dbReference>
<dbReference type="PANTHER" id="PTHR28557:SF1">
    <property type="entry name" value="PROTEIN SLX4IP"/>
    <property type="match status" value="1"/>
</dbReference>
<proteinExistence type="predicted"/>
<dbReference type="EMBL" id="BFAA01003006">
    <property type="protein sequence ID" value="GCB67276.1"/>
    <property type="molecule type" value="Genomic_DNA"/>
</dbReference>
<organism evidence="2 3">
    <name type="scientific">Scyliorhinus torazame</name>
    <name type="common">Cloudy catshark</name>
    <name type="synonym">Catulus torazame</name>
    <dbReference type="NCBI Taxonomy" id="75743"/>
    <lineage>
        <taxon>Eukaryota</taxon>
        <taxon>Metazoa</taxon>
        <taxon>Chordata</taxon>
        <taxon>Craniata</taxon>
        <taxon>Vertebrata</taxon>
        <taxon>Chondrichthyes</taxon>
        <taxon>Elasmobranchii</taxon>
        <taxon>Galeomorphii</taxon>
        <taxon>Galeoidea</taxon>
        <taxon>Carcharhiniformes</taxon>
        <taxon>Scyliorhinidae</taxon>
        <taxon>Scyliorhinus</taxon>
    </lineage>
</organism>
<evidence type="ECO:0000256" key="1">
    <source>
        <dbReference type="SAM" id="MobiDB-lite"/>
    </source>
</evidence>
<protein>
    <recommendedName>
        <fullName evidence="4">Protein SLX4IP</fullName>
    </recommendedName>
</protein>
<dbReference type="Proteomes" id="UP000288216">
    <property type="component" value="Unassembled WGS sequence"/>
</dbReference>
<sequence length="456" mass="50768">MPSKKFVLKCGNFAVLVDLHILPRGTSKDTSWFTEQHKEEISALVKEDVDFRVKQFVEAKKQRGHTQPKSSKELTPSNPLCIKGQNFRLATYFMKRHTNLRCVTQQQNCGLYIFPDRFVVCITPCETGPINGMAEETITGAERGASEYFAGDSEMKGLCDISISIQKKKEALRHIVKKTCHTKMGNYNKSETKNCLPKVLHAVIEDEQDVAQSAAGFRHEIQDINTGRTEDCMNSVQSKLLLPVIKLEKYINEIQPVQENCQQQPQAIEQLKTGLKSTVGSSESALQDAKQNEVNTKLQTKPRRGSSQNGTDSAKKLVSGETPASLREVTMGMNSPESLRESSVRKKFFKHNSNCKRSVKGKPNSFGLTKEDGCGSLFSVGSSPQDFCDMDKCKKRRLTTRTKLTKRSENASPSLSGSEPMNSATSTASVEVGSEAENMPRKSRLRQPKKAGTFRN</sequence>
<feature type="compositionally biased region" description="Polar residues" evidence="1">
    <location>
        <begin position="410"/>
        <end position="429"/>
    </location>
</feature>
<dbReference type="STRING" id="75743.A0A401P2F0"/>
<evidence type="ECO:0000313" key="3">
    <source>
        <dbReference type="Proteomes" id="UP000288216"/>
    </source>
</evidence>
<comment type="caution">
    <text evidence="2">The sequence shown here is derived from an EMBL/GenBank/DDBJ whole genome shotgun (WGS) entry which is preliminary data.</text>
</comment>
<dbReference type="OrthoDB" id="9933290at2759"/>
<accession>A0A401P2F0</accession>
<name>A0A401P2F0_SCYTO</name>
<evidence type="ECO:0008006" key="4">
    <source>
        <dbReference type="Google" id="ProtNLM"/>
    </source>
</evidence>
<evidence type="ECO:0000313" key="2">
    <source>
        <dbReference type="EMBL" id="GCB67276.1"/>
    </source>
</evidence>
<dbReference type="Pfam" id="PF15744">
    <property type="entry name" value="UPF0492"/>
    <property type="match status" value="1"/>
</dbReference>
<feature type="region of interest" description="Disordered" evidence="1">
    <location>
        <begin position="284"/>
        <end position="322"/>
    </location>
</feature>
<feature type="compositionally biased region" description="Polar residues" evidence="1">
    <location>
        <begin position="292"/>
        <end position="312"/>
    </location>
</feature>
<dbReference type="OMA" id="CITPCET"/>
<reference evidence="2 3" key="1">
    <citation type="journal article" date="2018" name="Nat. Ecol. Evol.">
        <title>Shark genomes provide insights into elasmobranch evolution and the origin of vertebrates.</title>
        <authorList>
            <person name="Hara Y"/>
            <person name="Yamaguchi K"/>
            <person name="Onimaru K"/>
            <person name="Kadota M"/>
            <person name="Koyanagi M"/>
            <person name="Keeley SD"/>
            <person name="Tatsumi K"/>
            <person name="Tanaka K"/>
            <person name="Motone F"/>
            <person name="Kageyama Y"/>
            <person name="Nozu R"/>
            <person name="Adachi N"/>
            <person name="Nishimura O"/>
            <person name="Nakagawa R"/>
            <person name="Tanegashima C"/>
            <person name="Kiyatake I"/>
            <person name="Matsumoto R"/>
            <person name="Murakumo K"/>
            <person name="Nishida K"/>
            <person name="Terakita A"/>
            <person name="Kuratani S"/>
            <person name="Sato K"/>
            <person name="Hyodo S Kuraku.S."/>
        </authorList>
    </citation>
    <scope>NUCLEOTIDE SEQUENCE [LARGE SCALE GENOMIC DNA]</scope>
</reference>